<keyword evidence="3" id="KW-1185">Reference proteome</keyword>
<evidence type="ECO:0000313" key="2">
    <source>
        <dbReference type="EMBL" id="GLC87869.1"/>
    </source>
</evidence>
<evidence type="ECO:0000256" key="1">
    <source>
        <dbReference type="SAM" id="Coils"/>
    </source>
</evidence>
<dbReference type="Proteomes" id="UP001065593">
    <property type="component" value="Unassembled WGS sequence"/>
</dbReference>
<comment type="caution">
    <text evidence="2">The sequence shown here is derived from an EMBL/GenBank/DDBJ whole genome shotgun (WGS) entry which is preliminary data.</text>
</comment>
<name>A0ABQ5NHV9_9BACI</name>
<proteinExistence type="predicted"/>
<sequence length="86" mass="10217">MENVLQQILQEIKEIKESNKAMNQRFDSIEHRLDSIELEQHQIKQAVFETNDKITQLQSFQESQHRVIELLSARSIQQEADLKKIQ</sequence>
<protein>
    <submittedName>
        <fullName evidence="2">Uncharacterized protein</fullName>
    </submittedName>
</protein>
<reference evidence="2" key="1">
    <citation type="submission" date="2022-08" db="EMBL/GenBank/DDBJ databases">
        <title>Draft genome sequence of Lysinibacillus sp. strain KH24.</title>
        <authorList>
            <person name="Kanbe H."/>
            <person name="Itoh H."/>
        </authorList>
    </citation>
    <scope>NUCLEOTIDE SEQUENCE</scope>
    <source>
        <strain evidence="2">KH24</strain>
    </source>
</reference>
<dbReference type="EMBL" id="BRZA01000001">
    <property type="protein sequence ID" value="GLC87869.1"/>
    <property type="molecule type" value="Genomic_DNA"/>
</dbReference>
<evidence type="ECO:0000313" key="3">
    <source>
        <dbReference type="Proteomes" id="UP001065593"/>
    </source>
</evidence>
<keyword evidence="1" id="KW-0175">Coiled coil</keyword>
<accession>A0ABQ5NHV9</accession>
<dbReference type="RefSeq" id="WP_264987584.1">
    <property type="nucleotide sequence ID" value="NZ_BRZA01000001.1"/>
</dbReference>
<gene>
    <name evidence="2" type="ORF">LYSBPC_09960</name>
</gene>
<organism evidence="2 3">
    <name type="scientific">Lysinibacillus piscis</name>
    <dbReference type="NCBI Taxonomy" id="2518931"/>
    <lineage>
        <taxon>Bacteria</taxon>
        <taxon>Bacillati</taxon>
        <taxon>Bacillota</taxon>
        <taxon>Bacilli</taxon>
        <taxon>Bacillales</taxon>
        <taxon>Bacillaceae</taxon>
        <taxon>Lysinibacillus</taxon>
    </lineage>
</organism>
<feature type="coiled-coil region" evidence="1">
    <location>
        <begin position="5"/>
        <end position="39"/>
    </location>
</feature>